<dbReference type="EMBL" id="REGN01005694">
    <property type="protein sequence ID" value="RNA12434.1"/>
    <property type="molecule type" value="Genomic_DNA"/>
</dbReference>
<accession>A0A3M7QMY6</accession>
<evidence type="ECO:0000313" key="2">
    <source>
        <dbReference type="Proteomes" id="UP000276133"/>
    </source>
</evidence>
<keyword evidence="2" id="KW-1185">Reference proteome</keyword>
<organism evidence="1 2">
    <name type="scientific">Brachionus plicatilis</name>
    <name type="common">Marine rotifer</name>
    <name type="synonym">Brachionus muelleri</name>
    <dbReference type="NCBI Taxonomy" id="10195"/>
    <lineage>
        <taxon>Eukaryota</taxon>
        <taxon>Metazoa</taxon>
        <taxon>Spiralia</taxon>
        <taxon>Gnathifera</taxon>
        <taxon>Rotifera</taxon>
        <taxon>Eurotatoria</taxon>
        <taxon>Monogononta</taxon>
        <taxon>Pseudotrocha</taxon>
        <taxon>Ploima</taxon>
        <taxon>Brachionidae</taxon>
        <taxon>Brachionus</taxon>
    </lineage>
</organism>
<protein>
    <submittedName>
        <fullName evidence="1">Uncharacterized protein</fullName>
    </submittedName>
</protein>
<comment type="caution">
    <text evidence="1">The sequence shown here is derived from an EMBL/GenBank/DDBJ whole genome shotgun (WGS) entry which is preliminary data.</text>
</comment>
<reference evidence="1 2" key="1">
    <citation type="journal article" date="2018" name="Sci. Rep.">
        <title>Genomic signatures of local adaptation to the degree of environmental predictability in rotifers.</title>
        <authorList>
            <person name="Franch-Gras L."/>
            <person name="Hahn C."/>
            <person name="Garcia-Roger E.M."/>
            <person name="Carmona M.J."/>
            <person name="Serra M."/>
            <person name="Gomez A."/>
        </authorList>
    </citation>
    <scope>NUCLEOTIDE SEQUENCE [LARGE SCALE GENOMIC DNA]</scope>
    <source>
        <strain evidence="1">HYR1</strain>
    </source>
</reference>
<dbReference type="AlphaFoldDB" id="A0A3M7QMY6"/>
<evidence type="ECO:0000313" key="1">
    <source>
        <dbReference type="EMBL" id="RNA12434.1"/>
    </source>
</evidence>
<name>A0A3M7QMY6_BRAPC</name>
<proteinExistence type="predicted"/>
<gene>
    <name evidence="1" type="ORF">BpHYR1_037970</name>
</gene>
<sequence>MPAGSFSEAKSMSSNAECAFKVLLHTDRLRIHLGVHLRLEAVRTAQASKTFFNDTNSFYLKLKQNLTQWLNHRLANKFLLKALDIIGDYIRFRLFKYFVFIQLMNNLTGNWVQFRN</sequence>
<dbReference type="Proteomes" id="UP000276133">
    <property type="component" value="Unassembled WGS sequence"/>
</dbReference>